<dbReference type="SUPFAM" id="SSF46785">
    <property type="entry name" value="Winged helix' DNA-binding domain"/>
    <property type="match status" value="1"/>
</dbReference>
<dbReference type="Gene3D" id="1.10.10.10">
    <property type="entry name" value="Winged helix-like DNA-binding domain superfamily/Winged helix DNA-binding domain"/>
    <property type="match status" value="1"/>
</dbReference>
<dbReference type="RefSeq" id="WP_189205200.1">
    <property type="nucleotide sequence ID" value="NZ_BMQQ01000041.1"/>
</dbReference>
<dbReference type="AlphaFoldDB" id="A0A918LX19"/>
<reference evidence="1" key="1">
    <citation type="journal article" date="2014" name="Int. J. Syst. Evol. Microbiol.">
        <title>Complete genome sequence of Corynebacterium casei LMG S-19264T (=DSM 44701T), isolated from a smear-ripened cheese.</title>
        <authorList>
            <consortium name="US DOE Joint Genome Institute (JGI-PGF)"/>
            <person name="Walter F."/>
            <person name="Albersmeier A."/>
            <person name="Kalinowski J."/>
            <person name="Ruckert C."/>
        </authorList>
    </citation>
    <scope>NUCLEOTIDE SEQUENCE</scope>
    <source>
        <strain evidence="1">JCM 3172</strain>
    </source>
</reference>
<dbReference type="Proteomes" id="UP000619486">
    <property type="component" value="Unassembled WGS sequence"/>
</dbReference>
<evidence type="ECO:0000313" key="2">
    <source>
        <dbReference type="Proteomes" id="UP000619486"/>
    </source>
</evidence>
<comment type="caution">
    <text evidence="1">The sequence shown here is derived from an EMBL/GenBank/DDBJ whole genome shotgun (WGS) entry which is preliminary data.</text>
</comment>
<accession>A0A918LX19</accession>
<proteinExistence type="predicted"/>
<organism evidence="1 2">
    <name type="scientific">Streptomyces purpureus</name>
    <dbReference type="NCBI Taxonomy" id="1951"/>
    <lineage>
        <taxon>Bacteria</taxon>
        <taxon>Bacillati</taxon>
        <taxon>Actinomycetota</taxon>
        <taxon>Actinomycetes</taxon>
        <taxon>Kitasatosporales</taxon>
        <taxon>Streptomycetaceae</taxon>
        <taxon>Streptomyces</taxon>
    </lineage>
</organism>
<protein>
    <submittedName>
        <fullName evidence="1">Uncharacterized protein</fullName>
    </submittedName>
</protein>
<name>A0A918LX19_9ACTN</name>
<keyword evidence="2" id="KW-1185">Reference proteome</keyword>
<dbReference type="InterPro" id="IPR036388">
    <property type="entry name" value="WH-like_DNA-bd_sf"/>
</dbReference>
<gene>
    <name evidence="1" type="ORF">GCM10014713_64650</name>
</gene>
<reference evidence="1" key="2">
    <citation type="submission" date="2020-09" db="EMBL/GenBank/DDBJ databases">
        <authorList>
            <person name="Sun Q."/>
            <person name="Ohkuma M."/>
        </authorList>
    </citation>
    <scope>NUCLEOTIDE SEQUENCE</scope>
    <source>
        <strain evidence="1">JCM 3172</strain>
    </source>
</reference>
<dbReference type="InterPro" id="IPR036390">
    <property type="entry name" value="WH_DNA-bd_sf"/>
</dbReference>
<evidence type="ECO:0000313" key="1">
    <source>
        <dbReference type="EMBL" id="GGT62319.1"/>
    </source>
</evidence>
<dbReference type="EMBL" id="BMQQ01000041">
    <property type="protein sequence ID" value="GGT62319.1"/>
    <property type="molecule type" value="Genomic_DNA"/>
</dbReference>
<sequence>METATYSDQELAAQPVAYWTGMAYEEIIGFIRGRQAELGFTQPQYWILRHLSKNDISVDGHGMTVAELVETMRTYLRSEDDLAAEALTMLDRGWVTRDSEGRLWITDAGDAARADLKAHAPAWREQMHAGIDDADYVTTLRVLQRMMRNVAAS</sequence>